<keyword evidence="2 8" id="KW-0808">Transferase</keyword>
<protein>
    <recommendedName>
        <fullName evidence="8">Mitogen-activated protein kinase</fullName>
        <ecNumber evidence="8">2.7.11.24</ecNumber>
    </recommendedName>
</protein>
<dbReference type="AlphaFoldDB" id="A0AAV8UPG4"/>
<name>A0AAV8UPG4_9RHOD</name>
<accession>A0AAV8UPG4</accession>
<evidence type="ECO:0000256" key="1">
    <source>
        <dbReference type="ARBA" id="ARBA00022527"/>
    </source>
</evidence>
<keyword evidence="3 6" id="KW-0547">Nucleotide-binding</keyword>
<feature type="domain" description="Protein kinase" evidence="10">
    <location>
        <begin position="55"/>
        <end position="348"/>
    </location>
</feature>
<evidence type="ECO:0000259" key="10">
    <source>
        <dbReference type="PROSITE" id="PS50011"/>
    </source>
</evidence>
<keyword evidence="8" id="KW-0460">Magnesium</keyword>
<dbReference type="PROSITE" id="PS50011">
    <property type="entry name" value="PROTEIN_KINASE_DOM"/>
    <property type="match status" value="1"/>
</dbReference>
<dbReference type="FunFam" id="1.10.510.10:FF:000040">
    <property type="entry name" value="Mitogen-activated protein kinase"/>
    <property type="match status" value="1"/>
</dbReference>
<comment type="caution">
    <text evidence="11">The sequence shown here is derived from an EMBL/GenBank/DDBJ whole genome shotgun (WGS) entry which is preliminary data.</text>
</comment>
<evidence type="ECO:0000256" key="2">
    <source>
        <dbReference type="ARBA" id="ARBA00022679"/>
    </source>
</evidence>
<organism evidence="11 12">
    <name type="scientific">Rhodosorus marinus</name>
    <dbReference type="NCBI Taxonomy" id="101924"/>
    <lineage>
        <taxon>Eukaryota</taxon>
        <taxon>Rhodophyta</taxon>
        <taxon>Stylonematophyceae</taxon>
        <taxon>Stylonematales</taxon>
        <taxon>Stylonemataceae</taxon>
        <taxon>Rhodosorus</taxon>
    </lineage>
</organism>
<keyword evidence="5 6" id="KW-0067">ATP-binding</keyword>
<dbReference type="GO" id="GO:0004707">
    <property type="term" value="F:MAP kinase activity"/>
    <property type="evidence" value="ECO:0007669"/>
    <property type="project" value="UniProtKB-EC"/>
</dbReference>
<comment type="similarity">
    <text evidence="8">Belongs to the protein kinase superfamily. Ser/Thr protein kinase family. MAP kinase subfamily.</text>
</comment>
<dbReference type="InterPro" id="IPR000719">
    <property type="entry name" value="Prot_kinase_dom"/>
</dbReference>
<dbReference type="EMBL" id="JAMWBK010000008">
    <property type="protein sequence ID" value="KAJ8902978.1"/>
    <property type="molecule type" value="Genomic_DNA"/>
</dbReference>
<keyword evidence="12" id="KW-1185">Reference proteome</keyword>
<comment type="cofactor">
    <cofactor evidence="8">
        <name>Mg(2+)</name>
        <dbReference type="ChEBI" id="CHEBI:18420"/>
    </cofactor>
</comment>
<sequence>MGKRLSIRGVGSLLKCRSGEEVNGEEGEGSVDEVEGDRRHSFKVHGTKFSVDKRYTFVKSLGTGAYGVVCSAMDSIREGPVAIKYIPDVFSNLSDARRILREVRVTQRLTHINLIHVMDLDTEAAYHEYKDVYMITELMDTDLRRIIDKEKGLLNEQTKYITYQMLRALQYLHSAHIYHRDVKPANILVNRSCDIKIADFGLSRYVDPLNDDAKTDYVVTRWYRAPELILSRKYTSAIDVWSVGCILMEMLSGKVLFKGKDVKDQISLICKTLGKPTTTETAHVTSRNAHEFLASLPESKRVSFRELVKHSSSSARFQAEVADLLEHMLVFDPRKRFSAKAALQHPWFDDFRDAKSERDFEGSLAELIHLEPPAEKELDKEDLRHLLWAEVQKFRPGGKYSSSVSSSTHSPSAASKMNPQANNKP</sequence>
<dbReference type="InterPro" id="IPR011009">
    <property type="entry name" value="Kinase-like_dom_sf"/>
</dbReference>
<dbReference type="InterPro" id="IPR008271">
    <property type="entry name" value="Ser/Thr_kinase_AS"/>
</dbReference>
<dbReference type="Pfam" id="PF00069">
    <property type="entry name" value="Pkinase"/>
    <property type="match status" value="1"/>
</dbReference>
<dbReference type="Proteomes" id="UP001157974">
    <property type="component" value="Unassembled WGS sequence"/>
</dbReference>
<gene>
    <name evidence="11" type="ORF">NDN08_006295</name>
</gene>
<evidence type="ECO:0000256" key="3">
    <source>
        <dbReference type="ARBA" id="ARBA00022741"/>
    </source>
</evidence>
<evidence type="ECO:0000256" key="9">
    <source>
        <dbReference type="SAM" id="MobiDB-lite"/>
    </source>
</evidence>
<evidence type="ECO:0000313" key="11">
    <source>
        <dbReference type="EMBL" id="KAJ8902978.1"/>
    </source>
</evidence>
<reference evidence="11 12" key="1">
    <citation type="journal article" date="2023" name="Nat. Commun.">
        <title>Origin of minicircular mitochondrial genomes in red algae.</title>
        <authorList>
            <person name="Lee Y."/>
            <person name="Cho C.H."/>
            <person name="Lee Y.M."/>
            <person name="Park S.I."/>
            <person name="Yang J.H."/>
            <person name="West J.A."/>
            <person name="Bhattacharya D."/>
            <person name="Yoon H.S."/>
        </authorList>
    </citation>
    <scope>NUCLEOTIDE SEQUENCE [LARGE SCALE GENOMIC DNA]</scope>
    <source>
        <strain evidence="11 12">CCMP1338</strain>
        <tissue evidence="11">Whole cell</tissue>
    </source>
</reference>
<dbReference type="Gene3D" id="3.30.200.20">
    <property type="entry name" value="Phosphorylase Kinase, domain 1"/>
    <property type="match status" value="1"/>
</dbReference>
<feature type="binding site" evidence="6">
    <location>
        <position position="84"/>
    </location>
    <ligand>
        <name>ATP</name>
        <dbReference type="ChEBI" id="CHEBI:30616"/>
    </ligand>
</feature>
<dbReference type="InterPro" id="IPR050117">
    <property type="entry name" value="MAPK"/>
</dbReference>
<evidence type="ECO:0000256" key="7">
    <source>
        <dbReference type="RuleBase" id="RU000304"/>
    </source>
</evidence>
<proteinExistence type="inferred from homology"/>
<dbReference type="Gene3D" id="1.10.510.10">
    <property type="entry name" value="Transferase(Phosphotransferase) domain 1"/>
    <property type="match status" value="1"/>
</dbReference>
<keyword evidence="1 7" id="KW-0723">Serine/threonine-protein kinase</keyword>
<dbReference type="FunFam" id="3.30.200.20:FF:000046">
    <property type="entry name" value="Mitogen-activated protein kinase"/>
    <property type="match status" value="1"/>
</dbReference>
<comment type="catalytic activity">
    <reaction evidence="8">
        <text>L-threonyl-[protein] + ATP = O-phospho-L-threonyl-[protein] + ADP + H(+)</text>
        <dbReference type="Rhea" id="RHEA:46608"/>
        <dbReference type="Rhea" id="RHEA-COMP:11060"/>
        <dbReference type="Rhea" id="RHEA-COMP:11605"/>
        <dbReference type="ChEBI" id="CHEBI:15378"/>
        <dbReference type="ChEBI" id="CHEBI:30013"/>
        <dbReference type="ChEBI" id="CHEBI:30616"/>
        <dbReference type="ChEBI" id="CHEBI:61977"/>
        <dbReference type="ChEBI" id="CHEBI:456216"/>
        <dbReference type="EC" id="2.7.11.24"/>
    </reaction>
</comment>
<evidence type="ECO:0000256" key="5">
    <source>
        <dbReference type="ARBA" id="ARBA00022840"/>
    </source>
</evidence>
<dbReference type="InterPro" id="IPR003527">
    <property type="entry name" value="MAP_kinase_CS"/>
</dbReference>
<evidence type="ECO:0000256" key="6">
    <source>
        <dbReference type="PROSITE-ProRule" id="PRU10141"/>
    </source>
</evidence>
<evidence type="ECO:0000256" key="4">
    <source>
        <dbReference type="ARBA" id="ARBA00022777"/>
    </source>
</evidence>
<evidence type="ECO:0000256" key="8">
    <source>
        <dbReference type="RuleBase" id="RU361165"/>
    </source>
</evidence>
<dbReference type="PROSITE" id="PS01351">
    <property type="entry name" value="MAPK"/>
    <property type="match status" value="1"/>
</dbReference>
<dbReference type="SUPFAM" id="SSF56112">
    <property type="entry name" value="Protein kinase-like (PK-like)"/>
    <property type="match status" value="1"/>
</dbReference>
<evidence type="ECO:0000313" key="12">
    <source>
        <dbReference type="Proteomes" id="UP001157974"/>
    </source>
</evidence>
<keyword evidence="4 8" id="KW-0418">Kinase</keyword>
<feature type="region of interest" description="Disordered" evidence="9">
    <location>
        <begin position="396"/>
        <end position="425"/>
    </location>
</feature>
<dbReference type="InterPro" id="IPR017441">
    <property type="entry name" value="Protein_kinase_ATP_BS"/>
</dbReference>
<dbReference type="SMART" id="SM00220">
    <property type="entry name" value="S_TKc"/>
    <property type="match status" value="1"/>
</dbReference>
<dbReference type="PROSITE" id="PS00108">
    <property type="entry name" value="PROTEIN_KINASE_ST"/>
    <property type="match status" value="1"/>
</dbReference>
<dbReference type="PROSITE" id="PS00107">
    <property type="entry name" value="PROTEIN_KINASE_ATP"/>
    <property type="match status" value="1"/>
</dbReference>
<dbReference type="GO" id="GO:0005524">
    <property type="term" value="F:ATP binding"/>
    <property type="evidence" value="ECO:0007669"/>
    <property type="project" value="UniProtKB-UniRule"/>
</dbReference>
<feature type="compositionally biased region" description="Low complexity" evidence="9">
    <location>
        <begin position="401"/>
        <end position="415"/>
    </location>
</feature>
<comment type="activity regulation">
    <text evidence="8">Activated by threonine and tyrosine phosphorylation.</text>
</comment>
<dbReference type="CDD" id="cd07834">
    <property type="entry name" value="STKc_MAPK"/>
    <property type="match status" value="1"/>
</dbReference>
<dbReference type="EC" id="2.7.11.24" evidence="8"/>
<dbReference type="PANTHER" id="PTHR24055">
    <property type="entry name" value="MITOGEN-ACTIVATED PROTEIN KINASE"/>
    <property type="match status" value="1"/>
</dbReference>